<organism evidence="1 2">
    <name type="scientific">Pomacea canaliculata</name>
    <name type="common">Golden apple snail</name>
    <dbReference type="NCBI Taxonomy" id="400727"/>
    <lineage>
        <taxon>Eukaryota</taxon>
        <taxon>Metazoa</taxon>
        <taxon>Spiralia</taxon>
        <taxon>Lophotrochozoa</taxon>
        <taxon>Mollusca</taxon>
        <taxon>Gastropoda</taxon>
        <taxon>Caenogastropoda</taxon>
        <taxon>Architaenioglossa</taxon>
        <taxon>Ampullarioidea</taxon>
        <taxon>Ampullariidae</taxon>
        <taxon>Pomacea</taxon>
    </lineage>
</organism>
<comment type="caution">
    <text evidence="1">The sequence shown here is derived from an EMBL/GenBank/DDBJ whole genome shotgun (WGS) entry which is preliminary data.</text>
</comment>
<sequence>MNAAGEELVGNPSPNELLLLNQQTTVREAYRVSLNVGCLLRDFTKLTVTVASLKGNLLAATTPRSSLYATQGKHGEPGDAARCVVQVAGRTTTTTTSRNKKFKGKKDKNRLFKAEPNIAL</sequence>
<accession>A0A2T7NTW3</accession>
<reference evidence="1 2" key="1">
    <citation type="submission" date="2018-04" db="EMBL/GenBank/DDBJ databases">
        <title>The genome of golden apple snail Pomacea canaliculata provides insight into stress tolerance and invasive adaptation.</title>
        <authorList>
            <person name="Liu C."/>
            <person name="Liu B."/>
            <person name="Ren Y."/>
            <person name="Zhang Y."/>
            <person name="Wang H."/>
            <person name="Li S."/>
            <person name="Jiang F."/>
            <person name="Yin L."/>
            <person name="Zhang G."/>
            <person name="Qian W."/>
            <person name="Fan W."/>
        </authorList>
    </citation>
    <scope>NUCLEOTIDE SEQUENCE [LARGE SCALE GENOMIC DNA]</scope>
    <source>
        <strain evidence="1">SZHN2017</strain>
        <tissue evidence="1">Muscle</tissue>
    </source>
</reference>
<proteinExistence type="predicted"/>
<dbReference type="AlphaFoldDB" id="A0A2T7NTW3"/>
<name>A0A2T7NTW3_POMCA</name>
<evidence type="ECO:0000313" key="1">
    <source>
        <dbReference type="EMBL" id="PVD24601.1"/>
    </source>
</evidence>
<keyword evidence="2" id="KW-1185">Reference proteome</keyword>
<dbReference type="Proteomes" id="UP000245119">
    <property type="component" value="Linkage Group LG9"/>
</dbReference>
<dbReference type="EMBL" id="PZQS01000009">
    <property type="protein sequence ID" value="PVD24601.1"/>
    <property type="molecule type" value="Genomic_DNA"/>
</dbReference>
<evidence type="ECO:0000313" key="2">
    <source>
        <dbReference type="Proteomes" id="UP000245119"/>
    </source>
</evidence>
<gene>
    <name evidence="1" type="ORF">C0Q70_15085</name>
</gene>
<protein>
    <submittedName>
        <fullName evidence="1">Uncharacterized protein</fullName>
    </submittedName>
</protein>